<proteinExistence type="predicted"/>
<comment type="caution">
    <text evidence="1">The sequence shown here is derived from an EMBL/GenBank/DDBJ whole genome shotgun (WGS) entry which is preliminary data.</text>
</comment>
<accession>A0A0F9VSR7</accession>
<sequence>MKTMLESAMKAHPESFANFDTTKNVQDQLQEMVTHHSLWAKTLAFEFFLRKEGKYDINSYPFQFSSMEQLWLAYVMQEKYSLTWDGERWSK</sequence>
<name>A0A0F9VSR7_9ZZZZ</name>
<protein>
    <submittedName>
        <fullName evidence="1">Uncharacterized protein</fullName>
    </submittedName>
</protein>
<evidence type="ECO:0000313" key="1">
    <source>
        <dbReference type="EMBL" id="KKN76511.1"/>
    </source>
</evidence>
<dbReference type="AlphaFoldDB" id="A0A0F9VSR7"/>
<reference evidence="1" key="1">
    <citation type="journal article" date="2015" name="Nature">
        <title>Complex archaea that bridge the gap between prokaryotes and eukaryotes.</title>
        <authorList>
            <person name="Spang A."/>
            <person name="Saw J.H."/>
            <person name="Jorgensen S.L."/>
            <person name="Zaremba-Niedzwiedzka K."/>
            <person name="Martijn J."/>
            <person name="Lind A.E."/>
            <person name="van Eijk R."/>
            <person name="Schleper C."/>
            <person name="Guy L."/>
            <person name="Ettema T.J."/>
        </authorList>
    </citation>
    <scope>NUCLEOTIDE SEQUENCE</scope>
</reference>
<gene>
    <name evidence="1" type="ORF">LCGC14_0370200</name>
</gene>
<organism evidence="1">
    <name type="scientific">marine sediment metagenome</name>
    <dbReference type="NCBI Taxonomy" id="412755"/>
    <lineage>
        <taxon>unclassified sequences</taxon>
        <taxon>metagenomes</taxon>
        <taxon>ecological metagenomes</taxon>
    </lineage>
</organism>
<dbReference type="EMBL" id="LAZR01000295">
    <property type="protein sequence ID" value="KKN76511.1"/>
    <property type="molecule type" value="Genomic_DNA"/>
</dbReference>